<reference evidence="1" key="1">
    <citation type="submission" date="2021-05" db="EMBL/GenBank/DDBJ databases">
        <authorList>
            <person name="Scholz U."/>
            <person name="Mascher M."/>
            <person name="Fiebig A."/>
        </authorList>
    </citation>
    <scope>NUCLEOTIDE SEQUENCE [LARGE SCALE GENOMIC DNA]</scope>
</reference>
<evidence type="ECO:0000313" key="2">
    <source>
        <dbReference type="Proteomes" id="UP001732700"/>
    </source>
</evidence>
<sequence>MAHLLVSASTGAMRSVIRKLGAMLRDEYRLLKGVRSDIKFLKDELEAMHAFLLVMADVEQPDKQATLRANAVRELSYDMEDKIDKFIVLIDHEPSSKSDSSFKELFNKSMKKITSIKTRHNIAKDIKDIMSQVSKVSERHSRYKIDESSKAQNARVDPRIVAVYKDAAELVGIDGPRDEIVKWMSDKECESSHRPNVVSIVGCGGLGKTTLAKQVYDKLGAYFECRAFVSISRTPDMIGILSCILSEVSNGKEHARASYQQIVHQIRKILTDKRYLIIIDDVWDVQTWELLYCALIKNDCGSVIMTTTRINSVAKSCCSSDGDLVYKIHPLGIADSKKLFFKRIFGCEEKCPPSLREASEDILKKCGGLPLAINTISSMLATGKTKEEWGRVRSSIGFAQGRSSDIDAMSYILSLSYLDLPLYLRSCLLYLTMFPEDYEVGMEQLVHRWIFEGLIHGEDDEDLVELGETYFHELVNRSLIQPRSIWYNGKARSCQVHDTILDFLIYKSSEENFCTLLSNHSKPDSVVRRLPLMGNEDRERVEQLDLSHARSLAGVRYSQDYLPSLARLNALRVLDVHDCTGLGNHHVRDIGKLVQLRYLNISRTKITELPKEIGDLEFLEMLDASKSGLHGLPESVTRLKRLARLFVPEGTKLPDGIGNMENLQELGHNIDIYVQSMKFLEGLGRLTNLRWLRICWDTIKHGRAPSKGEKLVSSLRKLDSCKLRSLRIMFYLREEDGIAGHPSFPALGSIRKITLCRGQLSWIAKWLVSVTNLEKLFIKGTEMEQQDIEVLGSMPRLLELRAESNRTEGRTITIFGAGFQRLQMLVYNAFATELMFEARAIPNLKELYLGVRLRNYRYGGAGCGFNGCGIDRLSGLAWLHVGIDCRDGKASDLEAAKGVFKSMVDAHPNRPTLEMYTTSMDMLQNE</sequence>
<keyword evidence="2" id="KW-1185">Reference proteome</keyword>
<protein>
    <submittedName>
        <fullName evidence="1">Uncharacterized protein</fullName>
    </submittedName>
</protein>
<organism evidence="1 2">
    <name type="scientific">Avena sativa</name>
    <name type="common">Oat</name>
    <dbReference type="NCBI Taxonomy" id="4498"/>
    <lineage>
        <taxon>Eukaryota</taxon>
        <taxon>Viridiplantae</taxon>
        <taxon>Streptophyta</taxon>
        <taxon>Embryophyta</taxon>
        <taxon>Tracheophyta</taxon>
        <taxon>Spermatophyta</taxon>
        <taxon>Magnoliopsida</taxon>
        <taxon>Liliopsida</taxon>
        <taxon>Poales</taxon>
        <taxon>Poaceae</taxon>
        <taxon>BOP clade</taxon>
        <taxon>Pooideae</taxon>
        <taxon>Poodae</taxon>
        <taxon>Poeae</taxon>
        <taxon>Poeae Chloroplast Group 1 (Aveneae type)</taxon>
        <taxon>Aveninae</taxon>
        <taxon>Avena</taxon>
    </lineage>
</organism>
<evidence type="ECO:0000313" key="1">
    <source>
        <dbReference type="EnsemblPlants" id="AVESA.00010b.r2.7AG1187970.1.CDS"/>
    </source>
</evidence>
<proteinExistence type="predicted"/>
<accession>A0ACD5ZKQ0</accession>
<name>A0ACD5ZKQ0_AVESA</name>
<dbReference type="EnsemblPlants" id="AVESA.00010b.r2.7AG1187970.1">
    <property type="protein sequence ID" value="AVESA.00010b.r2.7AG1187970.1.CDS"/>
    <property type="gene ID" value="AVESA.00010b.r2.7AG1187970"/>
</dbReference>
<dbReference type="Proteomes" id="UP001732700">
    <property type="component" value="Chromosome 7A"/>
</dbReference>
<reference evidence="1" key="2">
    <citation type="submission" date="2025-09" db="UniProtKB">
        <authorList>
            <consortium name="EnsemblPlants"/>
        </authorList>
    </citation>
    <scope>IDENTIFICATION</scope>
</reference>